<dbReference type="AlphaFoldDB" id="A0A9P9DAT5"/>
<evidence type="ECO:0000313" key="2">
    <source>
        <dbReference type="Proteomes" id="UP000717696"/>
    </source>
</evidence>
<dbReference type="Proteomes" id="UP000717696">
    <property type="component" value="Unassembled WGS sequence"/>
</dbReference>
<reference evidence="1" key="1">
    <citation type="journal article" date="2021" name="Nat. Commun.">
        <title>Genetic determinants of endophytism in the Arabidopsis root mycobiome.</title>
        <authorList>
            <person name="Mesny F."/>
            <person name="Miyauchi S."/>
            <person name="Thiergart T."/>
            <person name="Pickel B."/>
            <person name="Atanasova L."/>
            <person name="Karlsson M."/>
            <person name="Huettel B."/>
            <person name="Barry K.W."/>
            <person name="Haridas S."/>
            <person name="Chen C."/>
            <person name="Bauer D."/>
            <person name="Andreopoulos W."/>
            <person name="Pangilinan J."/>
            <person name="LaButti K."/>
            <person name="Riley R."/>
            <person name="Lipzen A."/>
            <person name="Clum A."/>
            <person name="Drula E."/>
            <person name="Henrissat B."/>
            <person name="Kohler A."/>
            <person name="Grigoriev I.V."/>
            <person name="Martin F.M."/>
            <person name="Hacquard S."/>
        </authorList>
    </citation>
    <scope>NUCLEOTIDE SEQUENCE</scope>
    <source>
        <strain evidence="1">MPI-CAGE-AT-0021</strain>
    </source>
</reference>
<dbReference type="OrthoDB" id="4848413at2759"/>
<protein>
    <submittedName>
        <fullName evidence="1">Uncharacterized protein</fullName>
    </submittedName>
</protein>
<dbReference type="EMBL" id="JAGMUU010000037">
    <property type="protein sequence ID" value="KAH7115748.1"/>
    <property type="molecule type" value="Genomic_DNA"/>
</dbReference>
<keyword evidence="2" id="KW-1185">Reference proteome</keyword>
<accession>A0A9P9DAT5</accession>
<comment type="caution">
    <text evidence="1">The sequence shown here is derived from an EMBL/GenBank/DDBJ whole genome shotgun (WGS) entry which is preliminary data.</text>
</comment>
<gene>
    <name evidence="1" type="ORF">B0J13DRAFT_571804</name>
</gene>
<organism evidence="1 2">
    <name type="scientific">Dactylonectria estremocensis</name>
    <dbReference type="NCBI Taxonomy" id="1079267"/>
    <lineage>
        <taxon>Eukaryota</taxon>
        <taxon>Fungi</taxon>
        <taxon>Dikarya</taxon>
        <taxon>Ascomycota</taxon>
        <taxon>Pezizomycotina</taxon>
        <taxon>Sordariomycetes</taxon>
        <taxon>Hypocreomycetidae</taxon>
        <taxon>Hypocreales</taxon>
        <taxon>Nectriaceae</taxon>
        <taxon>Dactylonectria</taxon>
    </lineage>
</organism>
<name>A0A9P9DAT5_9HYPO</name>
<sequence>MQLTQTIQEPSRKKAQNTMDLRVFARIPDEYRNELKAHTNFALRHTICKQLSIPIADIPDVHHIATGLAQTYVYTMVIMMSSRSLAKRSRYGTVSDPHHTSRVHRKTCFRLELGPTLMVSKTERRDVDL</sequence>
<evidence type="ECO:0000313" key="1">
    <source>
        <dbReference type="EMBL" id="KAH7115748.1"/>
    </source>
</evidence>
<proteinExistence type="predicted"/>